<evidence type="ECO:0000313" key="1">
    <source>
        <dbReference type="EMBL" id="CAH6720710.1"/>
    </source>
</evidence>
<comment type="caution">
    <text evidence="1">The sequence shown here is derived from an EMBL/GenBank/DDBJ whole genome shotgun (WGS) entry which is preliminary data.</text>
</comment>
<accession>A0ACA9Y6R4</accession>
<keyword evidence="2" id="KW-1185">Reference proteome</keyword>
<dbReference type="Proteomes" id="UP001152531">
    <property type="component" value="Unassembled WGS sequence"/>
</dbReference>
<sequence length="312" mass="35874">MNFKRVEAGKLGQTLVQVRFKRKLAYPDRYNPRVPQPNGRKDHSSYFQRAIKQFLGPKNIKGEYYKNKYYYPPQNNQPSYIVPDGKSVEGEEAESRRFGNSNRNPSLHPFPDNIQCKTASNISYELREKIVDDSLSLPVEKVAQKYGLKLARVEAIVRLYNIEKDWREKSKITSDLDKFSKVMYNMFPLYNPPVESENLTEIPVPKKTLHQRFVSIAESEPFGPVDAAKVFGLEPASETLAKLTHINDDAQEIQNHQHQVIVGKEKEGDRGLFKFVQAKAGEVGFRYGASRRDKKKDKAVGFDRTGRLYNLL</sequence>
<reference evidence="1" key="1">
    <citation type="submission" date="2022-06" db="EMBL/GenBank/DDBJ databases">
        <authorList>
            <person name="Legras J.-L."/>
            <person name="Devillers H."/>
            <person name="Grondin C."/>
        </authorList>
    </citation>
    <scope>NUCLEOTIDE SEQUENCE</scope>
    <source>
        <strain evidence="1">CLIB 1444</strain>
    </source>
</reference>
<gene>
    <name evidence="1" type="ORF">CLIB1444_04S06172</name>
</gene>
<evidence type="ECO:0000313" key="2">
    <source>
        <dbReference type="Proteomes" id="UP001152531"/>
    </source>
</evidence>
<protein>
    <submittedName>
        <fullName evidence="1">37S ribosomal protein S35, mitochondrial</fullName>
    </submittedName>
</protein>
<keyword evidence="1" id="KW-0689">Ribosomal protein</keyword>
<keyword evidence="1" id="KW-0687">Ribonucleoprotein</keyword>
<proteinExistence type="predicted"/>
<organism evidence="1 2">
    <name type="scientific">[Candida] jaroonii</name>
    <dbReference type="NCBI Taxonomy" id="467808"/>
    <lineage>
        <taxon>Eukaryota</taxon>
        <taxon>Fungi</taxon>
        <taxon>Dikarya</taxon>
        <taxon>Ascomycota</taxon>
        <taxon>Saccharomycotina</taxon>
        <taxon>Pichiomycetes</taxon>
        <taxon>Debaryomycetaceae</taxon>
        <taxon>Yamadazyma</taxon>
    </lineage>
</organism>
<dbReference type="EMBL" id="CALSDN010000004">
    <property type="protein sequence ID" value="CAH6720710.1"/>
    <property type="molecule type" value="Genomic_DNA"/>
</dbReference>
<name>A0ACA9Y6R4_9ASCO</name>